<gene>
    <name evidence="2" type="ORF">NV381_19230</name>
</gene>
<protein>
    <submittedName>
        <fullName evidence="2">DUF4091 domain-containing protein</fullName>
    </submittedName>
</protein>
<dbReference type="EMBL" id="JANQBD010000014">
    <property type="protein sequence ID" value="MCR8633316.1"/>
    <property type="molecule type" value="Genomic_DNA"/>
</dbReference>
<feature type="domain" description="Glycoside hydrolase 123 catalytic" evidence="1">
    <location>
        <begin position="181"/>
        <end position="521"/>
    </location>
</feature>
<proteinExistence type="predicted"/>
<dbReference type="InterPro" id="IPR025150">
    <property type="entry name" value="GH123_cat"/>
</dbReference>
<dbReference type="Pfam" id="PF13320">
    <property type="entry name" value="GH123_cat"/>
    <property type="match status" value="1"/>
</dbReference>
<organism evidence="2 3">
    <name type="scientific">Paenibacillus radicis</name>
    <name type="common">ex Xue et al. 2023</name>
    <dbReference type="NCBI Taxonomy" id="2972489"/>
    <lineage>
        <taxon>Bacteria</taxon>
        <taxon>Bacillati</taxon>
        <taxon>Bacillota</taxon>
        <taxon>Bacilli</taxon>
        <taxon>Bacillales</taxon>
        <taxon>Paenibacillaceae</taxon>
        <taxon>Paenibacillus</taxon>
    </lineage>
</organism>
<evidence type="ECO:0000259" key="1">
    <source>
        <dbReference type="Pfam" id="PF13320"/>
    </source>
</evidence>
<evidence type="ECO:0000313" key="3">
    <source>
        <dbReference type="Proteomes" id="UP001300012"/>
    </source>
</evidence>
<dbReference type="Proteomes" id="UP001300012">
    <property type="component" value="Unassembled WGS sequence"/>
</dbReference>
<accession>A0ABT1YJH7</accession>
<comment type="caution">
    <text evidence="2">The sequence shown here is derived from an EMBL/GenBank/DDBJ whole genome shotgun (WGS) entry which is preliminary data.</text>
</comment>
<sequence length="575" mass="67180">MHFGLQSMFYKYTWAKNFWDQGRKDTAVYNMNLCCNRRDSAALQAVVCSDVEDFVLAVSKDSFFWKGGPLKIVRMELEMEGSLTSEVKLVGFIEDDDRSLKSDVLLEDRHIFVSKRQIQQVWLEFEAGENTPAGSYEGKLKFYSHTLFEDEVLEKELTFTVTVNEEQLPEARDYTFYLDLWQHNCNIARKYQVEYWSDEHFGILEQYLQKLADLGQKALSVLISESAWNGQQTYLDREPHDLFEYSIVPVRRASDGTFFYDFSFLDRYIALGEKYGITSEIEIFGLLNNWQYPDAGYGAIVEGYPDAIRIRYYDEAGGCYRFMREAAQVKDYISALETHCVEKEWIDRVRIVADEPADWELFQQRMTILREAAPAFSYKTAINHVEFIRKEATGIKDYVPLFSAVVTEYEYLQSMRPLIPGKLVYYVCCEPSRPNTFLKSPSIEARVIPWMVEKLKLDGFLRWNYTAWTDRPLENIICRPTVWPAGDTNFVYPGPNGKPLLSLRYKWLQRGIRDYEFMQLLKQSGRGDQVERALQKVFRFQEISDLHGDSGIPSQQLYSFEPDDYDELYRSGQGN</sequence>
<reference evidence="2 3" key="1">
    <citation type="submission" date="2022-08" db="EMBL/GenBank/DDBJ databases">
        <title>Paenibacillus endoradicis sp. nov., Paenibacillus radicibacter sp. nov and Paenibacillus pararadicis sp. nov., three cold-adapted plant growth-promoting bacteria isolated from root of Larix gmelinii in Great Khingan.</title>
        <authorList>
            <person name="Xue H."/>
        </authorList>
    </citation>
    <scope>NUCLEOTIDE SEQUENCE [LARGE SCALE GENOMIC DNA]</scope>
    <source>
        <strain evidence="2 3">N5-1-1-5</strain>
    </source>
</reference>
<name>A0ABT1YJH7_9BACL</name>
<keyword evidence="3" id="KW-1185">Reference proteome</keyword>
<evidence type="ECO:0000313" key="2">
    <source>
        <dbReference type="EMBL" id="MCR8633316.1"/>
    </source>
</evidence>
<dbReference type="RefSeq" id="WP_258214895.1">
    <property type="nucleotide sequence ID" value="NZ_JANQBD010000014.1"/>
</dbReference>